<comment type="caution">
    <text evidence="2">The sequence shown here is derived from an EMBL/GenBank/DDBJ whole genome shotgun (WGS) entry which is preliminary data.</text>
</comment>
<dbReference type="Proteomes" id="UP000442707">
    <property type="component" value="Unassembled WGS sequence"/>
</dbReference>
<evidence type="ECO:0000256" key="1">
    <source>
        <dbReference type="SAM" id="MobiDB-lite"/>
    </source>
</evidence>
<dbReference type="EMBL" id="VZRB01000002">
    <property type="protein sequence ID" value="KAB1149769.1"/>
    <property type="molecule type" value="Genomic_DNA"/>
</dbReference>
<feature type="compositionally biased region" description="Low complexity" evidence="1">
    <location>
        <begin position="85"/>
        <end position="107"/>
    </location>
</feature>
<proteinExistence type="predicted"/>
<gene>
    <name evidence="2" type="ORF">F7R91_02690</name>
</gene>
<dbReference type="RefSeq" id="WP_150944049.1">
    <property type="nucleotide sequence ID" value="NZ_VZRB01000002.1"/>
</dbReference>
<protein>
    <submittedName>
        <fullName evidence="2">Uncharacterized protein</fullName>
    </submittedName>
</protein>
<evidence type="ECO:0000313" key="3">
    <source>
        <dbReference type="Proteomes" id="UP000442707"/>
    </source>
</evidence>
<keyword evidence="3" id="KW-1185">Reference proteome</keyword>
<evidence type="ECO:0000313" key="2">
    <source>
        <dbReference type="EMBL" id="KAB1149769.1"/>
    </source>
</evidence>
<dbReference type="AlphaFoldDB" id="A0A6H9V948"/>
<reference evidence="2 3" key="1">
    <citation type="submission" date="2019-09" db="EMBL/GenBank/DDBJ databases">
        <title>Screening of Novel Bioactive Compounds from Soil-Associated.</title>
        <authorList>
            <person name="Zhao S."/>
        </authorList>
    </citation>
    <scope>NUCLEOTIDE SEQUENCE [LARGE SCALE GENOMIC DNA]</scope>
    <source>
        <strain evidence="2 3">HIT-DPA4</strain>
    </source>
</reference>
<name>A0A6H9V948_9ACTN</name>
<organism evidence="2 3">
    <name type="scientific">Streptomyces luteolifulvus</name>
    <dbReference type="NCBI Taxonomy" id="2615112"/>
    <lineage>
        <taxon>Bacteria</taxon>
        <taxon>Bacillati</taxon>
        <taxon>Actinomycetota</taxon>
        <taxon>Actinomycetes</taxon>
        <taxon>Kitasatosporales</taxon>
        <taxon>Streptomycetaceae</taxon>
        <taxon>Streptomyces</taxon>
    </lineage>
</organism>
<accession>A0A6H9V948</accession>
<sequence>MTAPEAWAPRTRASRGAVRWAGAAVVALLAALAVLMHHETADAAIGRTSGSAAHVMTPGMVMADGHAAPATTVSGPAHGHGHGHTAGQAAEPRAAAAPATSSPHGPACSGMAMQHCSTASLEVIKLAAPSQTPVPWRLAAYGAVATGPKAAGTVDRAPPDLSVLSQLRI</sequence>
<feature type="region of interest" description="Disordered" evidence="1">
    <location>
        <begin position="66"/>
        <end position="108"/>
    </location>
</feature>